<accession>A0A6J5NVD9</accession>
<dbReference type="Pfam" id="PF11753">
    <property type="entry name" value="DUF3310"/>
    <property type="match status" value="1"/>
</dbReference>
<proteinExistence type="predicted"/>
<organism evidence="1">
    <name type="scientific">uncultured Caudovirales phage</name>
    <dbReference type="NCBI Taxonomy" id="2100421"/>
    <lineage>
        <taxon>Viruses</taxon>
        <taxon>Duplodnaviria</taxon>
        <taxon>Heunggongvirae</taxon>
        <taxon>Uroviricota</taxon>
        <taxon>Caudoviricetes</taxon>
        <taxon>Peduoviridae</taxon>
        <taxon>Maltschvirus</taxon>
        <taxon>Maltschvirus maltsch</taxon>
    </lineage>
</organism>
<dbReference type="EMBL" id="LR796700">
    <property type="protein sequence ID" value="CAB4161261.1"/>
    <property type="molecule type" value="Genomic_DNA"/>
</dbReference>
<dbReference type="InterPro" id="IPR021739">
    <property type="entry name" value="SaV-like"/>
</dbReference>
<evidence type="ECO:0000313" key="1">
    <source>
        <dbReference type="EMBL" id="CAB4161261.1"/>
    </source>
</evidence>
<reference evidence="1" key="1">
    <citation type="submission" date="2020-04" db="EMBL/GenBank/DDBJ databases">
        <authorList>
            <person name="Chiriac C."/>
            <person name="Salcher M."/>
            <person name="Ghai R."/>
            <person name="Kavagutti S V."/>
        </authorList>
    </citation>
    <scope>NUCLEOTIDE SEQUENCE</scope>
</reference>
<name>A0A6J5NVD9_9CAUD</name>
<protein>
    <submittedName>
        <fullName evidence="1">SaV-like</fullName>
    </submittedName>
</protein>
<gene>
    <name evidence="1" type="ORF">UFOVP729_40</name>
</gene>
<sequence length="125" mass="14846">MKYEEVMSVQYGGNHYKDRKIQPWEVWEAYDMNGWEASAVKYLMRWKDKGKPLEDLYKALHNVQYLIAREERKLHVQAQKCEGQSAKLFENLVQGLQQRTFSTPKVYEEESVFKEWTTSSDVSDS</sequence>